<dbReference type="OrthoDB" id="9793415at2"/>
<feature type="transmembrane region" description="Helical" evidence="4">
    <location>
        <begin position="219"/>
        <end position="238"/>
    </location>
</feature>
<name>E8UZU3_TERSS</name>
<evidence type="ECO:0000313" key="6">
    <source>
        <dbReference type="EMBL" id="ADV81020.1"/>
    </source>
</evidence>
<dbReference type="Proteomes" id="UP000006844">
    <property type="component" value="Chromosome"/>
</dbReference>
<protein>
    <submittedName>
        <fullName evidence="6">Major facilitator superfamily MFS_1</fullName>
    </submittedName>
</protein>
<feature type="transmembrane region" description="Helical" evidence="4">
    <location>
        <begin position="284"/>
        <end position="300"/>
    </location>
</feature>
<evidence type="ECO:0000256" key="4">
    <source>
        <dbReference type="SAM" id="Phobius"/>
    </source>
</evidence>
<feature type="transmembrane region" description="Helical" evidence="4">
    <location>
        <begin position="306"/>
        <end position="331"/>
    </location>
</feature>
<keyword evidence="1 4" id="KW-0812">Transmembrane</keyword>
<dbReference type="PROSITE" id="PS50850">
    <property type="entry name" value="MFS"/>
    <property type="match status" value="1"/>
</dbReference>
<sequence length="407" mass="43701">MNSKRWGIAAAGVLLQVALGAVYAWSVFRKPLATQFHWSIAEVTLTFTIAIFVLGFAAFFGGLWNDRSGPRVVAMTGGLLYGLGTILASLSAGRLWWLYLTYGFIGGIGLGFAYIIPVSVLVKWFPDKRGLMTGIAVGGFGAGALITAPVATRLIQSIGVMTTFAYLGTAYLVICVGAGFFMQNPPADWKPEGWTPKVSLKSQAARDFTLAEALKSWQWWALWVLLFLNTSAGISIISQEAPMFQELTKVSAIVAAGMVGIVSIGNALGRVFWASMSDYLTRRYTFLVMFLLQAALFWFLPSLGAVAPLTAVAFIVLMCYGGGFGTMPAFAADYFGSRYVGPIYGLMLTAWGFASAFGPLLIAHLRQTSGSFASGLHVLAVVMLISAVVPFIVRPPKTATDVVPTTR</sequence>
<dbReference type="SUPFAM" id="SSF103473">
    <property type="entry name" value="MFS general substrate transporter"/>
    <property type="match status" value="1"/>
</dbReference>
<accession>E8UZU3</accession>
<reference evidence="6 7" key="1">
    <citation type="journal article" date="2012" name="Stand. Genomic Sci.">
        <title>Complete genome sequence of Terriglobus saanensis type strain SP1PR4(T), an Acidobacteria from tundra soil.</title>
        <authorList>
            <person name="Rawat S.R."/>
            <person name="Mannisto M.K."/>
            <person name="Starovoytov V."/>
            <person name="Goodwin L."/>
            <person name="Nolan M."/>
            <person name="Hauser L."/>
            <person name="Land M."/>
            <person name="Davenport K.W."/>
            <person name="Woyke T."/>
            <person name="Haggblom M.M."/>
        </authorList>
    </citation>
    <scope>NUCLEOTIDE SEQUENCE</scope>
    <source>
        <strain evidence="7">ATCC BAA-1853 / DSM 23119 / SP1PR4</strain>
    </source>
</reference>
<dbReference type="InterPro" id="IPR036259">
    <property type="entry name" value="MFS_trans_sf"/>
</dbReference>
<feature type="transmembrane region" description="Helical" evidence="4">
    <location>
        <begin position="40"/>
        <end position="60"/>
    </location>
</feature>
<dbReference type="GO" id="GO:0022857">
    <property type="term" value="F:transmembrane transporter activity"/>
    <property type="evidence" value="ECO:0007669"/>
    <property type="project" value="InterPro"/>
</dbReference>
<feature type="transmembrane region" description="Helical" evidence="4">
    <location>
        <begin position="163"/>
        <end position="182"/>
    </location>
</feature>
<feature type="transmembrane region" description="Helical" evidence="4">
    <location>
        <begin position="130"/>
        <end position="151"/>
    </location>
</feature>
<dbReference type="PANTHER" id="PTHR11360">
    <property type="entry name" value="MONOCARBOXYLATE TRANSPORTER"/>
    <property type="match status" value="1"/>
</dbReference>
<keyword evidence="7" id="KW-1185">Reference proteome</keyword>
<dbReference type="InterPro" id="IPR011701">
    <property type="entry name" value="MFS"/>
</dbReference>
<proteinExistence type="predicted"/>
<dbReference type="CDD" id="cd17353">
    <property type="entry name" value="MFS_OFA_like"/>
    <property type="match status" value="1"/>
</dbReference>
<feature type="transmembrane region" description="Helical" evidence="4">
    <location>
        <begin position="371"/>
        <end position="393"/>
    </location>
</feature>
<dbReference type="Pfam" id="PF07690">
    <property type="entry name" value="MFS_1"/>
    <property type="match status" value="1"/>
</dbReference>
<keyword evidence="2 4" id="KW-1133">Transmembrane helix</keyword>
<evidence type="ECO:0000313" key="7">
    <source>
        <dbReference type="Proteomes" id="UP000006844"/>
    </source>
</evidence>
<evidence type="ECO:0000259" key="5">
    <source>
        <dbReference type="PROSITE" id="PS50850"/>
    </source>
</evidence>
<dbReference type="InterPro" id="IPR050327">
    <property type="entry name" value="Proton-linked_MCT"/>
</dbReference>
<dbReference type="HOGENOM" id="CLU_001265_59_7_0"/>
<dbReference type="RefSeq" id="WP_013566753.1">
    <property type="nucleotide sequence ID" value="NC_014963.1"/>
</dbReference>
<feature type="transmembrane region" description="Helical" evidence="4">
    <location>
        <begin position="72"/>
        <end position="90"/>
    </location>
</feature>
<feature type="transmembrane region" description="Helical" evidence="4">
    <location>
        <begin position="343"/>
        <end position="365"/>
    </location>
</feature>
<dbReference type="EMBL" id="CP002467">
    <property type="protein sequence ID" value="ADV81020.1"/>
    <property type="molecule type" value="Genomic_DNA"/>
</dbReference>
<dbReference type="STRING" id="401053.AciPR4_0182"/>
<feature type="transmembrane region" description="Helical" evidence="4">
    <location>
        <begin position="250"/>
        <end position="272"/>
    </location>
</feature>
<dbReference type="KEGG" id="tsa:AciPR4_0182"/>
<feature type="domain" description="Major facilitator superfamily (MFS) profile" evidence="5">
    <location>
        <begin position="4"/>
        <end position="398"/>
    </location>
</feature>
<gene>
    <name evidence="6" type="ordered locus">AciPR4_0182</name>
</gene>
<keyword evidence="3 4" id="KW-0472">Membrane</keyword>
<dbReference type="Gene3D" id="1.20.1250.20">
    <property type="entry name" value="MFS general substrate transporter like domains"/>
    <property type="match status" value="2"/>
</dbReference>
<dbReference type="eggNOG" id="COG2223">
    <property type="taxonomic scope" value="Bacteria"/>
</dbReference>
<dbReference type="InterPro" id="IPR020846">
    <property type="entry name" value="MFS_dom"/>
</dbReference>
<organism evidence="6 7">
    <name type="scientific">Terriglobus saanensis (strain ATCC BAA-1853 / DSM 23119 / SP1PR4)</name>
    <dbReference type="NCBI Taxonomy" id="401053"/>
    <lineage>
        <taxon>Bacteria</taxon>
        <taxon>Pseudomonadati</taxon>
        <taxon>Acidobacteriota</taxon>
        <taxon>Terriglobia</taxon>
        <taxon>Terriglobales</taxon>
        <taxon>Acidobacteriaceae</taxon>
        <taxon>Terriglobus</taxon>
    </lineage>
</organism>
<dbReference type="AlphaFoldDB" id="E8UZU3"/>
<feature type="transmembrane region" description="Helical" evidence="4">
    <location>
        <begin position="96"/>
        <end position="118"/>
    </location>
</feature>
<dbReference type="PANTHER" id="PTHR11360:SF317">
    <property type="entry name" value="MAJOR FACILITATOR SUPERFAMILY (MFS) PROFILE DOMAIN-CONTAINING PROTEIN-RELATED"/>
    <property type="match status" value="1"/>
</dbReference>
<evidence type="ECO:0000256" key="1">
    <source>
        <dbReference type="ARBA" id="ARBA00022692"/>
    </source>
</evidence>
<evidence type="ECO:0000256" key="2">
    <source>
        <dbReference type="ARBA" id="ARBA00022989"/>
    </source>
</evidence>
<evidence type="ECO:0000256" key="3">
    <source>
        <dbReference type="ARBA" id="ARBA00023136"/>
    </source>
</evidence>